<comment type="caution">
    <text evidence="5">The sequence shown here is derived from an EMBL/GenBank/DDBJ whole genome shotgun (WGS) entry which is preliminary data.</text>
</comment>
<evidence type="ECO:0000259" key="4">
    <source>
        <dbReference type="Pfam" id="PF17853"/>
    </source>
</evidence>
<comment type="similarity">
    <text evidence="1">Belongs to the CdaR family.</text>
</comment>
<proteinExistence type="inferred from homology"/>
<dbReference type="InterPro" id="IPR051448">
    <property type="entry name" value="CdaR-like_regulators"/>
</dbReference>
<dbReference type="Proteomes" id="UP001597399">
    <property type="component" value="Unassembled WGS sequence"/>
</dbReference>
<dbReference type="SUPFAM" id="SSF46689">
    <property type="entry name" value="Homeodomain-like"/>
    <property type="match status" value="1"/>
</dbReference>
<reference evidence="6" key="1">
    <citation type="journal article" date="2019" name="Int. J. Syst. Evol. Microbiol.">
        <title>The Global Catalogue of Microorganisms (GCM) 10K type strain sequencing project: providing services to taxonomists for standard genome sequencing and annotation.</title>
        <authorList>
            <consortium name="The Broad Institute Genomics Platform"/>
            <consortium name="The Broad Institute Genome Sequencing Center for Infectious Disease"/>
            <person name="Wu L."/>
            <person name="Ma J."/>
        </authorList>
    </citation>
    <scope>NUCLEOTIDE SEQUENCE [LARGE SCALE GENOMIC DNA]</scope>
    <source>
        <strain evidence="6">TISTR 2466</strain>
    </source>
</reference>
<dbReference type="RefSeq" id="WP_253057730.1">
    <property type="nucleotide sequence ID" value="NZ_JAMXWM010000001.1"/>
</dbReference>
<organism evidence="5 6">
    <name type="scientific">Sporolactobacillus shoreicorticis</name>
    <dbReference type="NCBI Taxonomy" id="1923877"/>
    <lineage>
        <taxon>Bacteria</taxon>
        <taxon>Bacillati</taxon>
        <taxon>Bacillota</taxon>
        <taxon>Bacilli</taxon>
        <taxon>Bacillales</taxon>
        <taxon>Sporolactobacillaceae</taxon>
        <taxon>Sporolactobacillus</taxon>
    </lineage>
</organism>
<name>A0ABW5S3N0_9BACL</name>
<dbReference type="Pfam" id="PF07905">
    <property type="entry name" value="PucR"/>
    <property type="match status" value="1"/>
</dbReference>
<accession>A0ABW5S3N0</accession>
<dbReference type="InterPro" id="IPR041522">
    <property type="entry name" value="CdaR_GGDEF"/>
</dbReference>
<sequence length="525" mass="59953">MFYSVHQILANPIMQKAEILSGKDLTARPIESVSVIELPVEKFVRKNEFVLTTGIGFGDDPKIFDAFVQEIYASQASALAIATGRHVKTIPKRIVAFAKENNFPLIHMPWEIRFSDVIKTVISGIHHQEDVLLEEYKQLQRTIIALYLDGKSLNDALALMEKHSKSHIYILQRKSEDILSSNPNAHSQHLHLNQLITDKPSVITTQWGTRAQVYPFHILNQKQAALVIDSNPSLAQTIPRSALEQVTIVLQLWFKKNQLLVEERNREKTELIHAIIHQDWNSWDHLLARTRVQDLNVSGNYQCIVGLPEQWTSKKNSTDEKNDLLQLATRCARQIEPSNLCAFYSNYLVIFIQVTDEHLDIYHTLIDLIEEKLNAYYFPAFSWGISDRPSEIRSLSKSYKNARIALETGRSQNGSGSRSTFADTSEFRMLSQLSKDEVTREAVRKIIGPLVSYNKERGLDLFLTLTAYMKHNGNVSQTARALSLQRQSLIYRLQKIETLTGKSLSKSDDLFLLQLCIKLWAINAQ</sequence>
<dbReference type="EMBL" id="JBHUMQ010000026">
    <property type="protein sequence ID" value="MFD2694173.1"/>
    <property type="molecule type" value="Genomic_DNA"/>
</dbReference>
<dbReference type="InterPro" id="IPR009057">
    <property type="entry name" value="Homeodomain-like_sf"/>
</dbReference>
<evidence type="ECO:0000256" key="1">
    <source>
        <dbReference type="ARBA" id="ARBA00006754"/>
    </source>
</evidence>
<feature type="domain" description="CdaR GGDEF-like" evidence="4">
    <location>
        <begin position="282"/>
        <end position="407"/>
    </location>
</feature>
<dbReference type="Pfam" id="PF13556">
    <property type="entry name" value="HTH_30"/>
    <property type="match status" value="1"/>
</dbReference>
<dbReference type="InterPro" id="IPR025736">
    <property type="entry name" value="PucR_C-HTH_dom"/>
</dbReference>
<protein>
    <submittedName>
        <fullName evidence="5">PucR family transcriptional regulator</fullName>
    </submittedName>
</protein>
<feature type="domain" description="Purine catabolism PurC-like" evidence="2">
    <location>
        <begin position="7"/>
        <end position="124"/>
    </location>
</feature>
<feature type="domain" description="PucR C-terminal helix-turn-helix" evidence="3">
    <location>
        <begin position="463"/>
        <end position="518"/>
    </location>
</feature>
<dbReference type="InterPro" id="IPR012914">
    <property type="entry name" value="PucR_dom"/>
</dbReference>
<dbReference type="Pfam" id="PF17853">
    <property type="entry name" value="GGDEF_2"/>
    <property type="match status" value="1"/>
</dbReference>
<evidence type="ECO:0000313" key="5">
    <source>
        <dbReference type="EMBL" id="MFD2694173.1"/>
    </source>
</evidence>
<gene>
    <name evidence="5" type="ORF">ACFSUE_11120</name>
</gene>
<evidence type="ECO:0000259" key="3">
    <source>
        <dbReference type="Pfam" id="PF13556"/>
    </source>
</evidence>
<evidence type="ECO:0000313" key="6">
    <source>
        <dbReference type="Proteomes" id="UP001597399"/>
    </source>
</evidence>
<evidence type="ECO:0000259" key="2">
    <source>
        <dbReference type="Pfam" id="PF07905"/>
    </source>
</evidence>
<keyword evidence="6" id="KW-1185">Reference proteome</keyword>
<dbReference type="PANTHER" id="PTHR33744">
    <property type="entry name" value="CARBOHYDRATE DIACID REGULATOR"/>
    <property type="match status" value="1"/>
</dbReference>
<dbReference type="InterPro" id="IPR042070">
    <property type="entry name" value="PucR_C-HTH_sf"/>
</dbReference>
<dbReference type="Gene3D" id="1.10.10.2840">
    <property type="entry name" value="PucR C-terminal helix-turn-helix domain"/>
    <property type="match status" value="1"/>
</dbReference>